<evidence type="ECO:0000256" key="1">
    <source>
        <dbReference type="SAM" id="Phobius"/>
    </source>
</evidence>
<feature type="transmembrane region" description="Helical" evidence="1">
    <location>
        <begin position="164"/>
        <end position="186"/>
    </location>
</feature>
<gene>
    <name evidence="2" type="ORF">ATZ36_16230</name>
</gene>
<reference evidence="2 3" key="1">
    <citation type="submission" date="2015-11" db="EMBL/GenBank/DDBJ databases">
        <title>Evidence for parallel genomic evolution in an endosymbiosis of termite gut flagellates.</title>
        <authorList>
            <person name="Zheng H."/>
        </authorList>
    </citation>
    <scope>NUCLEOTIDE SEQUENCE [LARGE SCALE GENOMIC DNA]</scope>
    <source>
        <strain evidence="2 3">CET450</strain>
    </source>
</reference>
<keyword evidence="1" id="KW-0472">Membrane</keyword>
<dbReference type="Proteomes" id="UP000095237">
    <property type="component" value="Unassembled WGS sequence"/>
</dbReference>
<keyword evidence="1" id="KW-1133">Transmembrane helix</keyword>
<feature type="transmembrane region" description="Helical" evidence="1">
    <location>
        <begin position="228"/>
        <end position="244"/>
    </location>
</feature>
<sequence>MKIGKFTMKTASESLKFVIVASLCAFCILVSGHYCRIKNYAKTLSENLNIAVFFDKNSADDAAIRGEIEATGLVSVKEYVSAAEAYSKAVEKNPFLKNISVPDVAKSVQSYVLVTLKSIPYENFLSEMRSALERISGIDEIVFDIPVFKHYAEIENLLSFSRKIFFVFAVIIFILFVFKCIFFVLEQEFDTKKIAANIFLYLLSSAVGFIILWTVCICVRYPLLTDKIVIFSIIPFIAALGVILD</sequence>
<evidence type="ECO:0000313" key="2">
    <source>
        <dbReference type="EMBL" id="OEG71103.1"/>
    </source>
</evidence>
<dbReference type="EMBL" id="LNVX01000234">
    <property type="protein sequence ID" value="OEG71103.1"/>
    <property type="molecule type" value="Genomic_DNA"/>
</dbReference>
<evidence type="ECO:0000313" key="3">
    <source>
        <dbReference type="Proteomes" id="UP000095237"/>
    </source>
</evidence>
<evidence type="ECO:0008006" key="4">
    <source>
        <dbReference type="Google" id="ProtNLM"/>
    </source>
</evidence>
<organism evidence="2 3">
    <name type="scientific">Endomicrobium trichonymphae</name>
    <dbReference type="NCBI Taxonomy" id="1408204"/>
    <lineage>
        <taxon>Bacteria</taxon>
        <taxon>Pseudomonadati</taxon>
        <taxon>Elusimicrobiota</taxon>
        <taxon>Endomicrobiia</taxon>
        <taxon>Endomicrobiales</taxon>
        <taxon>Endomicrobiaceae</taxon>
        <taxon>Candidatus Endomicrobiellum</taxon>
    </lineage>
</organism>
<dbReference type="AlphaFoldDB" id="A0A1E5ILW0"/>
<feature type="transmembrane region" description="Helical" evidence="1">
    <location>
        <begin position="198"/>
        <end position="222"/>
    </location>
</feature>
<keyword evidence="3" id="KW-1185">Reference proteome</keyword>
<comment type="caution">
    <text evidence="2">The sequence shown here is derived from an EMBL/GenBank/DDBJ whole genome shotgun (WGS) entry which is preliminary data.</text>
</comment>
<proteinExistence type="predicted"/>
<accession>A0A1E5ILW0</accession>
<name>A0A1E5ILW0_ENDTX</name>
<keyword evidence="1" id="KW-0812">Transmembrane</keyword>
<protein>
    <recommendedName>
        <fullName evidence="4">Cell division protein FtsX</fullName>
    </recommendedName>
</protein>